<organism evidence="1">
    <name type="scientific">marine metagenome</name>
    <dbReference type="NCBI Taxonomy" id="408172"/>
    <lineage>
        <taxon>unclassified sequences</taxon>
        <taxon>metagenomes</taxon>
        <taxon>ecological metagenomes</taxon>
    </lineage>
</organism>
<dbReference type="AlphaFoldDB" id="A0A382SI64"/>
<gene>
    <name evidence="1" type="ORF">METZ01_LOCUS362116</name>
</gene>
<feature type="non-terminal residue" evidence="1">
    <location>
        <position position="1"/>
    </location>
</feature>
<evidence type="ECO:0000313" key="1">
    <source>
        <dbReference type="EMBL" id="SVD09262.1"/>
    </source>
</evidence>
<reference evidence="1" key="1">
    <citation type="submission" date="2018-05" db="EMBL/GenBank/DDBJ databases">
        <authorList>
            <person name="Lanie J.A."/>
            <person name="Ng W.-L."/>
            <person name="Kazmierczak K.M."/>
            <person name="Andrzejewski T.M."/>
            <person name="Davidsen T.M."/>
            <person name="Wayne K.J."/>
            <person name="Tettelin H."/>
            <person name="Glass J.I."/>
            <person name="Rusch D."/>
            <person name="Podicherti R."/>
            <person name="Tsui H.-C.T."/>
            <person name="Winkler M.E."/>
        </authorList>
    </citation>
    <scope>NUCLEOTIDE SEQUENCE</scope>
</reference>
<feature type="non-terminal residue" evidence="1">
    <location>
        <position position="57"/>
    </location>
</feature>
<sequence length="57" mass="5766">RITGAGRGGADGTRALPTNRSVAGRVGLAARESGVREEEARVGAAQGGFLDAVLQFL</sequence>
<name>A0A382SI64_9ZZZZ</name>
<dbReference type="EMBL" id="UINC01129095">
    <property type="protein sequence ID" value="SVD09262.1"/>
    <property type="molecule type" value="Genomic_DNA"/>
</dbReference>
<protein>
    <submittedName>
        <fullName evidence="1">Uncharacterized protein</fullName>
    </submittedName>
</protein>
<proteinExistence type="predicted"/>
<accession>A0A382SI64</accession>